<keyword evidence="3" id="KW-1185">Reference proteome</keyword>
<name>A0AAV6IPM3_9ERIC</name>
<dbReference type="EMBL" id="JACTNZ010000010">
    <property type="protein sequence ID" value="KAG5528944.1"/>
    <property type="molecule type" value="Genomic_DNA"/>
</dbReference>
<feature type="compositionally biased region" description="Polar residues" evidence="1">
    <location>
        <begin position="131"/>
        <end position="145"/>
    </location>
</feature>
<evidence type="ECO:0000313" key="3">
    <source>
        <dbReference type="Proteomes" id="UP000823749"/>
    </source>
</evidence>
<sequence length="232" mass="26183">MWNNRFRHVVPDGDVDLPDSVAYLDNDTYVLWYNRITIRYVSRLGAATDIAYGLFERLRTMDPLDLDVVRNIGDQGVACLDNLEKWLRKRPPIKLVAKQQNGGNEEEQLDDLVEPQNVASGTEQGHPDATPMTSTEGTATGSVQDGSGSLHEGGGTGGAQTTLVHRSTEKRKKFDGDHGFGWRDATQLEAEFSRLDGNQSIHVQIGERLRQRWRVCWRERDVENSCRDIARF</sequence>
<evidence type="ECO:0000256" key="1">
    <source>
        <dbReference type="SAM" id="MobiDB-lite"/>
    </source>
</evidence>
<organism evidence="2 3">
    <name type="scientific">Rhododendron griersonianum</name>
    <dbReference type="NCBI Taxonomy" id="479676"/>
    <lineage>
        <taxon>Eukaryota</taxon>
        <taxon>Viridiplantae</taxon>
        <taxon>Streptophyta</taxon>
        <taxon>Embryophyta</taxon>
        <taxon>Tracheophyta</taxon>
        <taxon>Spermatophyta</taxon>
        <taxon>Magnoliopsida</taxon>
        <taxon>eudicotyledons</taxon>
        <taxon>Gunneridae</taxon>
        <taxon>Pentapetalae</taxon>
        <taxon>asterids</taxon>
        <taxon>Ericales</taxon>
        <taxon>Ericaceae</taxon>
        <taxon>Ericoideae</taxon>
        <taxon>Rhodoreae</taxon>
        <taxon>Rhododendron</taxon>
    </lineage>
</organism>
<feature type="region of interest" description="Disordered" evidence="1">
    <location>
        <begin position="118"/>
        <end position="164"/>
    </location>
</feature>
<reference evidence="2" key="1">
    <citation type="submission" date="2020-08" db="EMBL/GenBank/DDBJ databases">
        <title>Plant Genome Project.</title>
        <authorList>
            <person name="Zhang R.-G."/>
        </authorList>
    </citation>
    <scope>NUCLEOTIDE SEQUENCE</scope>
    <source>
        <strain evidence="2">WSP0</strain>
        <tissue evidence="2">Leaf</tissue>
    </source>
</reference>
<protein>
    <submittedName>
        <fullName evidence="2">Uncharacterized protein</fullName>
    </submittedName>
</protein>
<comment type="caution">
    <text evidence="2">The sequence shown here is derived from an EMBL/GenBank/DDBJ whole genome shotgun (WGS) entry which is preliminary data.</text>
</comment>
<proteinExistence type="predicted"/>
<dbReference type="Proteomes" id="UP000823749">
    <property type="component" value="Chromosome 10"/>
</dbReference>
<dbReference type="AlphaFoldDB" id="A0AAV6IPM3"/>
<evidence type="ECO:0000313" key="2">
    <source>
        <dbReference type="EMBL" id="KAG5528944.1"/>
    </source>
</evidence>
<accession>A0AAV6IPM3</accession>
<gene>
    <name evidence="2" type="ORF">RHGRI_029563</name>
</gene>